<accession>A0A3B0U4E4</accession>
<dbReference type="InterPro" id="IPR051205">
    <property type="entry name" value="UbiH/COQ6_monooxygenase"/>
</dbReference>
<dbReference type="GO" id="GO:0004497">
    <property type="term" value="F:monooxygenase activity"/>
    <property type="evidence" value="ECO:0007669"/>
    <property type="project" value="UniProtKB-KW"/>
</dbReference>
<keyword evidence="6" id="KW-0503">Monooxygenase</keyword>
<dbReference type="SUPFAM" id="SSF51905">
    <property type="entry name" value="FAD/NAD(P)-binding domain"/>
    <property type="match status" value="1"/>
</dbReference>
<gene>
    <name evidence="9" type="ORF">MNBD_ALPHA12-676</name>
</gene>
<evidence type="ECO:0000313" key="9">
    <source>
        <dbReference type="EMBL" id="VAW20487.1"/>
    </source>
</evidence>
<dbReference type="PRINTS" id="PR00420">
    <property type="entry name" value="RNGMNOXGNASE"/>
</dbReference>
<dbReference type="NCBIfam" id="TIGR01988">
    <property type="entry name" value="Ubi-OHases"/>
    <property type="match status" value="1"/>
</dbReference>
<evidence type="ECO:0000256" key="1">
    <source>
        <dbReference type="ARBA" id="ARBA00001974"/>
    </source>
</evidence>
<dbReference type="InterPro" id="IPR010971">
    <property type="entry name" value="UbiH/COQ6"/>
</dbReference>
<feature type="transmembrane region" description="Helical" evidence="7">
    <location>
        <begin position="12"/>
        <end position="34"/>
    </location>
</feature>
<dbReference type="InterPro" id="IPR036188">
    <property type="entry name" value="FAD/NAD-bd_sf"/>
</dbReference>
<comment type="cofactor">
    <cofactor evidence="1">
        <name>FAD</name>
        <dbReference type="ChEBI" id="CHEBI:57692"/>
    </cofactor>
</comment>
<reference evidence="9" key="1">
    <citation type="submission" date="2018-06" db="EMBL/GenBank/DDBJ databases">
        <authorList>
            <person name="Zhirakovskaya E."/>
        </authorList>
    </citation>
    <scope>NUCLEOTIDE SEQUENCE</scope>
</reference>
<dbReference type="FunFam" id="3.50.50.60:FF:000021">
    <property type="entry name" value="Ubiquinone biosynthesis monooxygenase COQ6"/>
    <property type="match status" value="1"/>
</dbReference>
<dbReference type="EMBL" id="UOEO01000142">
    <property type="protein sequence ID" value="VAW20487.1"/>
    <property type="molecule type" value="Genomic_DNA"/>
</dbReference>
<evidence type="ECO:0000256" key="4">
    <source>
        <dbReference type="ARBA" id="ARBA00022827"/>
    </source>
</evidence>
<evidence type="ECO:0000256" key="7">
    <source>
        <dbReference type="SAM" id="Phobius"/>
    </source>
</evidence>
<proteinExistence type="inferred from homology"/>
<name>A0A3B0U4E4_9ZZZZ</name>
<keyword evidence="7" id="KW-0472">Membrane</keyword>
<keyword evidence="7" id="KW-1133">Transmembrane helix</keyword>
<evidence type="ECO:0000256" key="6">
    <source>
        <dbReference type="ARBA" id="ARBA00023033"/>
    </source>
</evidence>
<evidence type="ECO:0000256" key="3">
    <source>
        <dbReference type="ARBA" id="ARBA00022630"/>
    </source>
</evidence>
<sequence>MALSANKAAQNYDIIIVGGGPVGLSLAAGLAHYLDQYKIAVCDRRKMVVPNDARSLALAAGVTRVYEMLGLWDEMAADAAPISHMRITDSEKNARARPLFLSFDGEVAPGRPFAHMVPFRTIMRTLLKAVKGKVDLLGEVEVSALKTGGALASIILADGRELKAPLVIAADGSRSALREMAGIKTFGHDYNQAGLVTSISHEKNHDQTAYEHFRPAGPFASLPLAGKRSSLVWTQTMKEAQKLKNMNADEQAKQIEAAMGFCLGKVRIEEPIQSFPLRLCLARKFVVRRLALLGDAAHTVHPITGQGLNLGLKDVAALLEVIVEAVRLGQDPGMIDILENYQRWRRFDVALIAMTTDGLNRLFSNDVMLVRTLRDFGLGVVDRIPVVKKALIRQAAGINISDPKLLSGQDI</sequence>
<dbReference type="GO" id="GO:0016705">
    <property type="term" value="F:oxidoreductase activity, acting on paired donors, with incorporation or reduction of molecular oxygen"/>
    <property type="evidence" value="ECO:0007669"/>
    <property type="project" value="InterPro"/>
</dbReference>
<dbReference type="PANTHER" id="PTHR43876:SF7">
    <property type="entry name" value="UBIQUINONE BIOSYNTHESIS MONOOXYGENASE COQ6, MITOCHONDRIAL"/>
    <property type="match status" value="1"/>
</dbReference>
<dbReference type="AlphaFoldDB" id="A0A3B0U4E4"/>
<feature type="domain" description="FAD-binding" evidence="8">
    <location>
        <begin position="12"/>
        <end position="327"/>
    </location>
</feature>
<dbReference type="PANTHER" id="PTHR43876">
    <property type="entry name" value="UBIQUINONE BIOSYNTHESIS MONOOXYGENASE COQ6, MITOCHONDRIAL"/>
    <property type="match status" value="1"/>
</dbReference>
<keyword evidence="5" id="KW-0560">Oxidoreductase</keyword>
<evidence type="ECO:0000256" key="2">
    <source>
        <dbReference type="ARBA" id="ARBA00005349"/>
    </source>
</evidence>
<dbReference type="GO" id="GO:0071949">
    <property type="term" value="F:FAD binding"/>
    <property type="evidence" value="ECO:0007669"/>
    <property type="project" value="InterPro"/>
</dbReference>
<comment type="similarity">
    <text evidence="2">Belongs to the UbiH/COQ6 family.</text>
</comment>
<protein>
    <submittedName>
        <fullName evidence="9">2-polyprenyl-3-methyl-6-methoxy-1,4-benzoquinol hydroxylase</fullName>
    </submittedName>
</protein>
<dbReference type="GO" id="GO:0006744">
    <property type="term" value="P:ubiquinone biosynthetic process"/>
    <property type="evidence" value="ECO:0007669"/>
    <property type="project" value="InterPro"/>
</dbReference>
<organism evidence="9">
    <name type="scientific">hydrothermal vent metagenome</name>
    <dbReference type="NCBI Taxonomy" id="652676"/>
    <lineage>
        <taxon>unclassified sequences</taxon>
        <taxon>metagenomes</taxon>
        <taxon>ecological metagenomes</taxon>
    </lineage>
</organism>
<dbReference type="Pfam" id="PF01494">
    <property type="entry name" value="FAD_binding_3"/>
    <property type="match status" value="1"/>
</dbReference>
<keyword evidence="4" id="KW-0274">FAD</keyword>
<evidence type="ECO:0000256" key="5">
    <source>
        <dbReference type="ARBA" id="ARBA00023002"/>
    </source>
</evidence>
<dbReference type="Gene3D" id="3.50.50.60">
    <property type="entry name" value="FAD/NAD(P)-binding domain"/>
    <property type="match status" value="2"/>
</dbReference>
<keyword evidence="7" id="KW-0812">Transmembrane</keyword>
<dbReference type="InterPro" id="IPR002938">
    <property type="entry name" value="FAD-bd"/>
</dbReference>
<keyword evidence="3" id="KW-0285">Flavoprotein</keyword>
<evidence type="ECO:0000259" key="8">
    <source>
        <dbReference type="Pfam" id="PF01494"/>
    </source>
</evidence>